<keyword evidence="4" id="KW-1185">Reference proteome</keyword>
<evidence type="ECO:0000313" key="4">
    <source>
        <dbReference type="Proteomes" id="UP000887013"/>
    </source>
</evidence>
<feature type="region of interest" description="Disordered" evidence="1">
    <location>
        <begin position="78"/>
        <end position="101"/>
    </location>
</feature>
<dbReference type="EMBL" id="BMAW01086842">
    <property type="protein sequence ID" value="GFU49049.1"/>
    <property type="molecule type" value="Genomic_DNA"/>
</dbReference>
<feature type="transmembrane region" description="Helical" evidence="2">
    <location>
        <begin position="15"/>
        <end position="33"/>
    </location>
</feature>
<dbReference type="Proteomes" id="UP000887013">
    <property type="component" value="Unassembled WGS sequence"/>
</dbReference>
<keyword evidence="2" id="KW-0812">Transmembrane</keyword>
<comment type="caution">
    <text evidence="3">The sequence shown here is derived from an EMBL/GenBank/DDBJ whole genome shotgun (WGS) entry which is preliminary data.</text>
</comment>
<gene>
    <name evidence="3" type="ORF">NPIL_544521</name>
</gene>
<accession>A0A8X6QW00</accession>
<evidence type="ECO:0000256" key="1">
    <source>
        <dbReference type="SAM" id="MobiDB-lite"/>
    </source>
</evidence>
<evidence type="ECO:0000256" key="2">
    <source>
        <dbReference type="SAM" id="Phobius"/>
    </source>
</evidence>
<dbReference type="AlphaFoldDB" id="A0A8X6QW00"/>
<organism evidence="3 4">
    <name type="scientific">Nephila pilipes</name>
    <name type="common">Giant wood spider</name>
    <name type="synonym">Nephila maculata</name>
    <dbReference type="NCBI Taxonomy" id="299642"/>
    <lineage>
        <taxon>Eukaryota</taxon>
        <taxon>Metazoa</taxon>
        <taxon>Ecdysozoa</taxon>
        <taxon>Arthropoda</taxon>
        <taxon>Chelicerata</taxon>
        <taxon>Arachnida</taxon>
        <taxon>Araneae</taxon>
        <taxon>Araneomorphae</taxon>
        <taxon>Entelegynae</taxon>
        <taxon>Araneoidea</taxon>
        <taxon>Nephilidae</taxon>
        <taxon>Nephila</taxon>
    </lineage>
</organism>
<reference evidence="3" key="1">
    <citation type="submission" date="2020-08" db="EMBL/GenBank/DDBJ databases">
        <title>Multicomponent nature underlies the extraordinary mechanical properties of spider dragline silk.</title>
        <authorList>
            <person name="Kono N."/>
            <person name="Nakamura H."/>
            <person name="Mori M."/>
            <person name="Yoshida Y."/>
            <person name="Ohtoshi R."/>
            <person name="Malay A.D."/>
            <person name="Moran D.A.P."/>
            <person name="Tomita M."/>
            <person name="Numata K."/>
            <person name="Arakawa K."/>
        </authorList>
    </citation>
    <scope>NUCLEOTIDE SEQUENCE</scope>
</reference>
<keyword evidence="2" id="KW-1133">Transmembrane helix</keyword>
<keyword evidence="2" id="KW-0472">Membrane</keyword>
<proteinExistence type="predicted"/>
<name>A0A8X6QW00_NEPPI</name>
<sequence length="116" mass="13679">MKWIRKDWRNLKGTVHFVIFVFSTSMISILNNIKKSELKLIAQELGQTVPIEARMSEIKIHIEDTDIFKTDPEFLRGINQIDRGGSTTETDEEQSKLEPERVRLERVRLPRERVRT</sequence>
<evidence type="ECO:0000313" key="3">
    <source>
        <dbReference type="EMBL" id="GFU49049.1"/>
    </source>
</evidence>
<protein>
    <submittedName>
        <fullName evidence="3">Uncharacterized protein</fullName>
    </submittedName>
</protein>